<dbReference type="Proteomes" id="UP000199393">
    <property type="component" value="Chromosome I"/>
</dbReference>
<evidence type="ECO:0000313" key="3">
    <source>
        <dbReference type="Proteomes" id="UP000199393"/>
    </source>
</evidence>
<keyword evidence="1" id="KW-0812">Transmembrane</keyword>
<gene>
    <name evidence="2" type="ORF">GA0070620_0406</name>
</gene>
<evidence type="ECO:0000256" key="1">
    <source>
        <dbReference type="SAM" id="Phobius"/>
    </source>
</evidence>
<sequence>MSRWTDRLRATYGGGLRHVLVMLVCFTVAGWVVARLAGEPTAGRMLLWFVGAAVAHDLLLFPVYATVDHGLRRATRAGGREAGPAARVALLNHLRAAALAAALLFLVFLPGILGLTPDTYRAATGQERVPYLARWLAVTGVLFLVSAVWWAIRWARWRRPSQPQ</sequence>
<feature type="transmembrane region" description="Helical" evidence="1">
    <location>
        <begin position="46"/>
        <end position="67"/>
    </location>
</feature>
<dbReference type="STRING" id="307121.GA0070620_0406"/>
<protein>
    <submittedName>
        <fullName evidence="2">Uncharacterized protein</fullName>
    </submittedName>
</protein>
<evidence type="ECO:0000313" key="2">
    <source>
        <dbReference type="EMBL" id="SBV24941.1"/>
    </source>
</evidence>
<dbReference type="EMBL" id="LT598496">
    <property type="protein sequence ID" value="SBV24941.1"/>
    <property type="molecule type" value="Genomic_DNA"/>
</dbReference>
<organism evidence="2 3">
    <name type="scientific">Micromonospora krabiensis</name>
    <dbReference type="NCBI Taxonomy" id="307121"/>
    <lineage>
        <taxon>Bacteria</taxon>
        <taxon>Bacillati</taxon>
        <taxon>Actinomycetota</taxon>
        <taxon>Actinomycetes</taxon>
        <taxon>Micromonosporales</taxon>
        <taxon>Micromonosporaceae</taxon>
        <taxon>Micromonospora</taxon>
    </lineage>
</organism>
<dbReference type="RefSeq" id="WP_091587957.1">
    <property type="nucleotide sequence ID" value="NZ_JBHRWG010000002.1"/>
</dbReference>
<keyword evidence="1" id="KW-1133">Transmembrane helix</keyword>
<dbReference type="AlphaFoldDB" id="A0A1C3MXA2"/>
<feature type="transmembrane region" description="Helical" evidence="1">
    <location>
        <begin position="132"/>
        <end position="152"/>
    </location>
</feature>
<dbReference type="OrthoDB" id="4464568at2"/>
<reference evidence="3" key="1">
    <citation type="submission" date="2016-06" db="EMBL/GenBank/DDBJ databases">
        <authorList>
            <person name="Varghese N."/>
        </authorList>
    </citation>
    <scope>NUCLEOTIDE SEQUENCE [LARGE SCALE GENOMIC DNA]</scope>
    <source>
        <strain evidence="3">DSM 45344</strain>
    </source>
</reference>
<dbReference type="PATRIC" id="fig|307121.4.peg.416"/>
<name>A0A1C3MXA2_9ACTN</name>
<feature type="transmembrane region" description="Helical" evidence="1">
    <location>
        <begin position="12"/>
        <end position="34"/>
    </location>
</feature>
<feature type="transmembrane region" description="Helical" evidence="1">
    <location>
        <begin position="88"/>
        <end position="112"/>
    </location>
</feature>
<proteinExistence type="predicted"/>
<keyword evidence="3" id="KW-1185">Reference proteome</keyword>
<accession>A0A1C3MXA2</accession>
<keyword evidence="1" id="KW-0472">Membrane</keyword>